<feature type="domain" description="DUF3533" evidence="3">
    <location>
        <begin position="56"/>
        <end position="414"/>
    </location>
</feature>
<feature type="non-terminal residue" evidence="4">
    <location>
        <position position="540"/>
    </location>
</feature>
<evidence type="ECO:0000259" key="3">
    <source>
        <dbReference type="Pfam" id="PF12051"/>
    </source>
</evidence>
<proteinExistence type="predicted"/>
<protein>
    <recommendedName>
        <fullName evidence="3">DUF3533 domain-containing protein</fullName>
    </recommendedName>
</protein>
<gene>
    <name evidence="4" type="ORF">B7463_g6831</name>
</gene>
<dbReference type="InterPro" id="IPR022703">
    <property type="entry name" value="DUF3533"/>
</dbReference>
<evidence type="ECO:0000313" key="4">
    <source>
        <dbReference type="EMBL" id="RFU29513.1"/>
    </source>
</evidence>
<feature type="transmembrane region" description="Helical" evidence="2">
    <location>
        <begin position="283"/>
        <end position="308"/>
    </location>
</feature>
<feature type="non-terminal residue" evidence="4">
    <location>
        <position position="1"/>
    </location>
</feature>
<feature type="transmembrane region" description="Helical" evidence="2">
    <location>
        <begin position="348"/>
        <end position="368"/>
    </location>
</feature>
<organism evidence="4 5">
    <name type="scientific">Scytalidium lignicola</name>
    <name type="common">Hyphomycete</name>
    <dbReference type="NCBI Taxonomy" id="5539"/>
    <lineage>
        <taxon>Eukaryota</taxon>
        <taxon>Fungi</taxon>
        <taxon>Dikarya</taxon>
        <taxon>Ascomycota</taxon>
        <taxon>Pezizomycotina</taxon>
        <taxon>Leotiomycetes</taxon>
        <taxon>Leotiomycetes incertae sedis</taxon>
        <taxon>Scytalidium</taxon>
    </lineage>
</organism>
<feature type="transmembrane region" description="Helical" evidence="2">
    <location>
        <begin position="320"/>
        <end position="341"/>
    </location>
</feature>
<evidence type="ECO:0000256" key="2">
    <source>
        <dbReference type="SAM" id="Phobius"/>
    </source>
</evidence>
<dbReference type="GO" id="GO:0016020">
    <property type="term" value="C:membrane"/>
    <property type="evidence" value="ECO:0007669"/>
    <property type="project" value="TreeGrafter"/>
</dbReference>
<comment type="caution">
    <text evidence="4">The sequence shown here is derived from an EMBL/GenBank/DDBJ whole genome shotgun (WGS) entry which is preliminary data.</text>
</comment>
<dbReference type="InterPro" id="IPR053001">
    <property type="entry name" value="MNNG_permease-like"/>
</dbReference>
<feature type="compositionally biased region" description="Polar residues" evidence="1">
    <location>
        <begin position="510"/>
        <end position="523"/>
    </location>
</feature>
<feature type="transmembrane region" description="Helical" evidence="2">
    <location>
        <begin position="243"/>
        <end position="271"/>
    </location>
</feature>
<dbReference type="PANTHER" id="PTHR34814">
    <property type="entry name" value="NITROSOGUANIDINE RESISTANCE PROTEIN SNG1"/>
    <property type="match status" value="1"/>
</dbReference>
<keyword evidence="2" id="KW-0472">Membrane</keyword>
<sequence length="540" mass="61607">MSQTSTFVAALHQTAQEATSFATMKRYSRAHENRVPPNHPSVRGPRRKFLKAAFKNFVLLEILFFALFAYLFGSLYQQQQHMHNFNVLFVDYDPNGAVGTAIRQAYEKLESSGFPTIVEKTPAQFQTPADIGREVCSTRYWAALYTSPEASNRIETALTTGDTYNKANIISYIWNEARYSSTLDSSVSSNLQTLSSVAATFYASGNWTSNINLDPTPNTFSTFAQPWTLTSINIQPTTQGSRLIYNTLVIILMIIQQFFFLGTINALYEAFKIYSRLNPHRIFFFRILLSLLYTLVGSLCVTGAIWAFRVNWKVNGNQFALTWAALWLFAHCNFLTLDVFTVWLPAPFVPMALITWVVFNVASILLPFELSPAFYRWAYIMPAHEVYETLVDIWSRGCNPHLRYTLPVLFSLEISGLILSALGVHRRAHYATIKEENDKEAFQGRVDAALRFERQKLEEKLKEERMRAGSVSPTEIIPVEEPKDEEVEALEARRDKEELAEVIRQETRQLQRTQSKRSQNVQFGPSFAFTLGTTDDSPEE</sequence>
<dbReference type="Pfam" id="PF12051">
    <property type="entry name" value="DUF3533"/>
    <property type="match status" value="1"/>
</dbReference>
<keyword evidence="2" id="KW-0812">Transmembrane</keyword>
<dbReference type="STRING" id="5539.A0A3E2H8R0"/>
<keyword evidence="5" id="KW-1185">Reference proteome</keyword>
<dbReference type="OrthoDB" id="2140105at2759"/>
<name>A0A3E2H8R0_SCYLI</name>
<feature type="compositionally biased region" description="Polar residues" evidence="1">
    <location>
        <begin position="531"/>
        <end position="540"/>
    </location>
</feature>
<dbReference type="OMA" id="YSNPWEL"/>
<keyword evidence="2" id="KW-1133">Transmembrane helix</keyword>
<dbReference type="AlphaFoldDB" id="A0A3E2H8R0"/>
<dbReference type="PANTHER" id="PTHR34814:SF2">
    <property type="entry name" value="DUF3533 DOMAIN-CONTAINING PROTEIN"/>
    <property type="match status" value="1"/>
</dbReference>
<feature type="region of interest" description="Disordered" evidence="1">
    <location>
        <begin position="507"/>
        <end position="540"/>
    </location>
</feature>
<evidence type="ECO:0000313" key="5">
    <source>
        <dbReference type="Proteomes" id="UP000258309"/>
    </source>
</evidence>
<dbReference type="EMBL" id="NCSJ02000126">
    <property type="protein sequence ID" value="RFU29513.1"/>
    <property type="molecule type" value="Genomic_DNA"/>
</dbReference>
<reference evidence="4 5" key="1">
    <citation type="submission" date="2018-05" db="EMBL/GenBank/DDBJ databases">
        <title>Draft genome sequence of Scytalidium lignicola DSM 105466, a ubiquitous saprotrophic fungus.</title>
        <authorList>
            <person name="Buettner E."/>
            <person name="Gebauer A.M."/>
            <person name="Hofrichter M."/>
            <person name="Liers C."/>
            <person name="Kellner H."/>
        </authorList>
    </citation>
    <scope>NUCLEOTIDE SEQUENCE [LARGE SCALE GENOMIC DNA]</scope>
    <source>
        <strain evidence="4 5">DSM 105466</strain>
    </source>
</reference>
<feature type="transmembrane region" description="Helical" evidence="2">
    <location>
        <begin position="56"/>
        <end position="76"/>
    </location>
</feature>
<dbReference type="Proteomes" id="UP000258309">
    <property type="component" value="Unassembled WGS sequence"/>
</dbReference>
<accession>A0A3E2H8R0</accession>
<evidence type="ECO:0000256" key="1">
    <source>
        <dbReference type="SAM" id="MobiDB-lite"/>
    </source>
</evidence>